<dbReference type="InterPro" id="IPR000772">
    <property type="entry name" value="Ricin_B_lectin"/>
</dbReference>
<keyword evidence="4" id="KW-1185">Reference proteome</keyword>
<dbReference type="Gene3D" id="2.80.10.50">
    <property type="match status" value="1"/>
</dbReference>
<organism evidence="3 4">
    <name type="scientific">Streptomyces afghaniensis 772</name>
    <dbReference type="NCBI Taxonomy" id="1283301"/>
    <lineage>
        <taxon>Bacteria</taxon>
        <taxon>Bacillati</taxon>
        <taxon>Actinomycetota</taxon>
        <taxon>Actinomycetes</taxon>
        <taxon>Kitasatosporales</taxon>
        <taxon>Streptomycetaceae</taxon>
        <taxon>Streptomyces</taxon>
    </lineage>
</organism>
<feature type="compositionally biased region" description="Low complexity" evidence="1">
    <location>
        <begin position="183"/>
        <end position="193"/>
    </location>
</feature>
<reference evidence="3 4" key="1">
    <citation type="submission" date="2013-02" db="EMBL/GenBank/DDBJ databases">
        <title>Draft Genome Sequence of Streptomyces afghaniensis, Which Produces Compounds of the Julimycin B-Complex.</title>
        <authorList>
            <person name="Gruening B.A."/>
            <person name="Praeg A."/>
            <person name="Erxleben A."/>
            <person name="Guenther S."/>
            <person name="Fiedler H.-P."/>
            <person name="Goodfellow M."/>
            <person name="Mueller M."/>
        </authorList>
    </citation>
    <scope>NUCLEOTIDE SEQUENCE [LARGE SCALE GENOMIC DNA]</scope>
    <source>
        <strain evidence="3 4">772</strain>
    </source>
</reference>
<dbReference type="HOGENOM" id="CLU_908854_0_0_11"/>
<evidence type="ECO:0000256" key="1">
    <source>
        <dbReference type="SAM" id="MobiDB-lite"/>
    </source>
</evidence>
<dbReference type="InterPro" id="IPR035992">
    <property type="entry name" value="Ricin_B-like_lectins"/>
</dbReference>
<dbReference type="PROSITE" id="PS50231">
    <property type="entry name" value="RICIN_B_LECTIN"/>
    <property type="match status" value="1"/>
</dbReference>
<feature type="compositionally biased region" description="Basic and acidic residues" evidence="1">
    <location>
        <begin position="194"/>
        <end position="218"/>
    </location>
</feature>
<feature type="compositionally biased region" description="Basic and acidic residues" evidence="1">
    <location>
        <begin position="238"/>
        <end position="248"/>
    </location>
</feature>
<comment type="caution">
    <text evidence="3">The sequence shown here is derived from an EMBL/GenBank/DDBJ whole genome shotgun (WGS) entry which is preliminary data.</text>
</comment>
<feature type="domain" description="Ricin B lectin" evidence="2">
    <location>
        <begin position="59"/>
        <end position="177"/>
    </location>
</feature>
<name>S4MDM4_9ACTN</name>
<sequence>MLLATLLAARGWTEEGGTVSPQATWGAVSGHSVDPDSVGTSSAGLPSAASAGHPAVVARGRLRNLDAGLCLGVQDGRSRADARMVLTSCSATGPLTWSYQDDGMLRSAADPTLCLGSDTAEGSVVLAGCLVHAGVVRYDLTVRGELLPRGGKGLALTHGPGRNVIVAGRDGSEAQRWALAPRAASGGDASGESGDPRDPGERRGQDVPPESRREKELYDGAPPGHLPEPPRSNSGDLPQERYETRFARADCCGAAEPGRAPGDTGRPGTDVLGRAPHADVPGSAKAPVTAPVTAAVRATLHSTALP</sequence>
<dbReference type="PATRIC" id="fig|1283301.3.peg.5266"/>
<accession>S4MDM4</accession>
<evidence type="ECO:0000313" key="3">
    <source>
        <dbReference type="EMBL" id="EPJ37623.1"/>
    </source>
</evidence>
<evidence type="ECO:0000259" key="2">
    <source>
        <dbReference type="Pfam" id="PF00652"/>
    </source>
</evidence>
<gene>
    <name evidence="3" type="ORF">STAFG_5301</name>
</gene>
<dbReference type="AlphaFoldDB" id="S4MDM4"/>
<dbReference type="Pfam" id="PF00652">
    <property type="entry name" value="Ricin_B_lectin"/>
    <property type="match status" value="1"/>
</dbReference>
<dbReference type="EMBL" id="AOPY01001490">
    <property type="protein sequence ID" value="EPJ37623.1"/>
    <property type="molecule type" value="Genomic_DNA"/>
</dbReference>
<dbReference type="SUPFAM" id="SSF50370">
    <property type="entry name" value="Ricin B-like lectins"/>
    <property type="match status" value="1"/>
</dbReference>
<feature type="region of interest" description="Disordered" evidence="1">
    <location>
        <begin position="26"/>
        <end position="49"/>
    </location>
</feature>
<evidence type="ECO:0000313" key="4">
    <source>
        <dbReference type="Proteomes" id="UP000015001"/>
    </source>
</evidence>
<proteinExistence type="predicted"/>
<feature type="region of interest" description="Disordered" evidence="1">
    <location>
        <begin position="180"/>
        <end position="288"/>
    </location>
</feature>
<protein>
    <recommendedName>
        <fullName evidence="2">Ricin B lectin domain-containing protein</fullName>
    </recommendedName>
</protein>
<dbReference type="Proteomes" id="UP000015001">
    <property type="component" value="Unassembled WGS sequence"/>
</dbReference>